<dbReference type="AlphaFoldDB" id="A0A7J6EQV9"/>
<dbReference type="GO" id="GO:0008270">
    <property type="term" value="F:zinc ion binding"/>
    <property type="evidence" value="ECO:0007669"/>
    <property type="project" value="UniProtKB-KW"/>
</dbReference>
<dbReference type="PROSITE" id="PS50158">
    <property type="entry name" value="ZF_CCHC"/>
    <property type="match status" value="1"/>
</dbReference>
<evidence type="ECO:0000256" key="2">
    <source>
        <dbReference type="SAM" id="MobiDB-lite"/>
    </source>
</evidence>
<organism evidence="4 7">
    <name type="scientific">Cannabis sativa</name>
    <name type="common">Hemp</name>
    <name type="synonym">Marijuana</name>
    <dbReference type="NCBI Taxonomy" id="3483"/>
    <lineage>
        <taxon>Eukaryota</taxon>
        <taxon>Viridiplantae</taxon>
        <taxon>Streptophyta</taxon>
        <taxon>Embryophyta</taxon>
        <taxon>Tracheophyta</taxon>
        <taxon>Spermatophyta</taxon>
        <taxon>Magnoliopsida</taxon>
        <taxon>eudicotyledons</taxon>
        <taxon>Gunneridae</taxon>
        <taxon>Pentapetalae</taxon>
        <taxon>rosids</taxon>
        <taxon>fabids</taxon>
        <taxon>Rosales</taxon>
        <taxon>Cannabaceae</taxon>
        <taxon>Cannabis</taxon>
    </lineage>
</organism>
<evidence type="ECO:0000313" key="4">
    <source>
        <dbReference type="EMBL" id="KAF4360745.1"/>
    </source>
</evidence>
<dbReference type="GO" id="GO:0003676">
    <property type="term" value="F:nucleic acid binding"/>
    <property type="evidence" value="ECO:0007669"/>
    <property type="project" value="InterPro"/>
</dbReference>
<evidence type="ECO:0000313" key="7">
    <source>
        <dbReference type="Proteomes" id="UP000583929"/>
    </source>
</evidence>
<accession>A0A7J6EQV9</accession>
<name>A0A7J6EQV9_CANSA</name>
<sequence length="408" mass="44896">MIDKVVKVALDEEKPVTWVDLNFLNPLMSGCYFDFTSGEKRWLQFKFKKIGIFCYNCGRLGHQRRGCSLASPVTVQPVDGSLFPLFGPWMSTASRFQDVFSSVTKPGVMKKWVQKGSSGERATNYAVNSNEVGLSLNCGGKNTVSFPYLETSNVLLKPREPLVKGGLCTDVELLGVGPSKDKCGMGHDVIGPGIEGSMCHGPGKLCNKVIEGEGDVSGGPGRVEALESKWAAGSNDLVRPKEVKALNGKERNEVNGGPRGNECDLVEENKTQESFASGTEHQGDEERALTHFLKAQEKLLYDLKHFGKLDLYEIKKIGSDIGVKPTSETNECTTPFKKRKFEGSASLCTRPNKIVRRHPDVVRDFPWDTRERDLGSKADFDDLSEEPTEVSSSPSCNNGEKAKDYITK</sequence>
<dbReference type="InterPro" id="IPR001878">
    <property type="entry name" value="Znf_CCHC"/>
</dbReference>
<dbReference type="InterPro" id="IPR025836">
    <property type="entry name" value="Zn_knuckle_CX2CX4HX4C"/>
</dbReference>
<dbReference type="EMBL" id="JAATIQ010000341">
    <property type="protein sequence ID" value="KAF4360745.1"/>
    <property type="molecule type" value="Genomic_DNA"/>
</dbReference>
<feature type="domain" description="CCHC-type" evidence="3">
    <location>
        <begin position="54"/>
        <end position="67"/>
    </location>
</feature>
<keyword evidence="1" id="KW-0863">Zinc-finger</keyword>
<dbReference type="PROSITE" id="PS51257">
    <property type="entry name" value="PROKAR_LIPOPROTEIN"/>
    <property type="match status" value="1"/>
</dbReference>
<comment type="caution">
    <text evidence="4">The sequence shown here is derived from an EMBL/GenBank/DDBJ whole genome shotgun (WGS) entry which is preliminary data.</text>
</comment>
<dbReference type="EMBL" id="JAATIP010000078">
    <property type="protein sequence ID" value="KAF4377711.1"/>
    <property type="molecule type" value="Genomic_DNA"/>
</dbReference>
<gene>
    <name evidence="5" type="ORF">F8388_011464</name>
    <name evidence="4" type="ORF">G4B88_007811</name>
</gene>
<protein>
    <recommendedName>
        <fullName evidence="3">CCHC-type domain-containing protein</fullName>
    </recommendedName>
</protein>
<keyword evidence="1" id="KW-0479">Metal-binding</keyword>
<proteinExistence type="predicted"/>
<dbReference type="Pfam" id="PF14392">
    <property type="entry name" value="zf-CCHC_4"/>
    <property type="match status" value="1"/>
</dbReference>
<evidence type="ECO:0000313" key="6">
    <source>
        <dbReference type="Proteomes" id="UP000525078"/>
    </source>
</evidence>
<keyword evidence="1" id="KW-0862">Zinc</keyword>
<dbReference type="Proteomes" id="UP000583929">
    <property type="component" value="Unassembled WGS sequence"/>
</dbReference>
<keyword evidence="7" id="KW-1185">Reference proteome</keyword>
<evidence type="ECO:0000313" key="5">
    <source>
        <dbReference type="EMBL" id="KAF4377711.1"/>
    </source>
</evidence>
<dbReference type="Proteomes" id="UP000525078">
    <property type="component" value="Unassembled WGS sequence"/>
</dbReference>
<reference evidence="6 7" key="1">
    <citation type="journal article" date="2020" name="bioRxiv">
        <title>Sequence and annotation of 42 cannabis genomes reveals extensive copy number variation in cannabinoid synthesis and pathogen resistance genes.</title>
        <authorList>
            <person name="Mckernan K.J."/>
            <person name="Helbert Y."/>
            <person name="Kane L.T."/>
            <person name="Ebling H."/>
            <person name="Zhang L."/>
            <person name="Liu B."/>
            <person name="Eaton Z."/>
            <person name="Mclaughlin S."/>
            <person name="Kingan S."/>
            <person name="Baybayan P."/>
            <person name="Concepcion G."/>
            <person name="Jordan M."/>
            <person name="Riva A."/>
            <person name="Barbazuk W."/>
            <person name="Harkins T."/>
        </authorList>
    </citation>
    <scope>NUCLEOTIDE SEQUENCE [LARGE SCALE GENOMIC DNA]</scope>
    <source>
        <strain evidence="6 7">cv. Jamaican Lion 4</strain>
        <strain evidence="4">Father</strain>
        <strain evidence="5">Mother</strain>
        <tissue evidence="4">Leaf</tissue>
    </source>
</reference>
<evidence type="ECO:0000256" key="1">
    <source>
        <dbReference type="PROSITE-ProRule" id="PRU00047"/>
    </source>
</evidence>
<evidence type="ECO:0000259" key="3">
    <source>
        <dbReference type="PROSITE" id="PS50158"/>
    </source>
</evidence>
<feature type="region of interest" description="Disordered" evidence="2">
    <location>
        <begin position="372"/>
        <end position="408"/>
    </location>
</feature>